<keyword evidence="2" id="KW-0723">Serine/threonine-protein kinase</keyword>
<organism evidence="7 8">
    <name type="scientific">Rhipicephalus sanguineus</name>
    <name type="common">Brown dog tick</name>
    <name type="synonym">Ixodes sanguineus</name>
    <dbReference type="NCBI Taxonomy" id="34632"/>
    <lineage>
        <taxon>Eukaryota</taxon>
        <taxon>Metazoa</taxon>
        <taxon>Ecdysozoa</taxon>
        <taxon>Arthropoda</taxon>
        <taxon>Chelicerata</taxon>
        <taxon>Arachnida</taxon>
        <taxon>Acari</taxon>
        <taxon>Parasitiformes</taxon>
        <taxon>Ixodida</taxon>
        <taxon>Ixodoidea</taxon>
        <taxon>Ixodidae</taxon>
        <taxon>Rhipicephalinae</taxon>
        <taxon>Rhipicephalus</taxon>
        <taxon>Rhipicephalus</taxon>
    </lineage>
</organism>
<evidence type="ECO:0000313" key="7">
    <source>
        <dbReference type="EMBL" id="KAH7987129.1"/>
    </source>
</evidence>
<gene>
    <name evidence="7" type="ORF">HPB52_024318</name>
</gene>
<keyword evidence="6" id="KW-0067">ATP-binding</keyword>
<dbReference type="GO" id="GO:0004709">
    <property type="term" value="F:MAP kinase kinase kinase activity"/>
    <property type="evidence" value="ECO:0007669"/>
    <property type="project" value="TreeGrafter"/>
</dbReference>
<comment type="similarity">
    <text evidence="1">Belongs to the protein kinase superfamily. STE Ser/Thr protein kinase family. MAP kinase kinase kinase subfamily.</text>
</comment>
<dbReference type="GO" id="GO:0043123">
    <property type="term" value="P:positive regulation of canonical NF-kappaB signal transduction"/>
    <property type="evidence" value="ECO:0007669"/>
    <property type="project" value="TreeGrafter"/>
</dbReference>
<dbReference type="GO" id="GO:0007254">
    <property type="term" value="P:JNK cascade"/>
    <property type="evidence" value="ECO:0007669"/>
    <property type="project" value="TreeGrafter"/>
</dbReference>
<evidence type="ECO:0000256" key="1">
    <source>
        <dbReference type="ARBA" id="ARBA00006529"/>
    </source>
</evidence>
<keyword evidence="8" id="KW-1185">Reference proteome</keyword>
<evidence type="ECO:0000256" key="4">
    <source>
        <dbReference type="ARBA" id="ARBA00022741"/>
    </source>
</evidence>
<keyword evidence="3" id="KW-0808">Transferase</keyword>
<keyword evidence="5" id="KW-0418">Kinase</keyword>
<evidence type="ECO:0000256" key="2">
    <source>
        <dbReference type="ARBA" id="ARBA00022527"/>
    </source>
</evidence>
<keyword evidence="4" id="KW-0547">Nucleotide-binding</keyword>
<dbReference type="EMBL" id="JABSTV010000107">
    <property type="protein sequence ID" value="KAH7987129.1"/>
    <property type="molecule type" value="Genomic_DNA"/>
</dbReference>
<dbReference type="Proteomes" id="UP000821837">
    <property type="component" value="Unassembled WGS sequence"/>
</dbReference>
<proteinExistence type="inferred from homology"/>
<dbReference type="GO" id="GO:0006955">
    <property type="term" value="P:immune response"/>
    <property type="evidence" value="ECO:0007669"/>
    <property type="project" value="TreeGrafter"/>
</dbReference>
<evidence type="ECO:0000256" key="3">
    <source>
        <dbReference type="ARBA" id="ARBA00022679"/>
    </source>
</evidence>
<reference evidence="7" key="2">
    <citation type="submission" date="2021-09" db="EMBL/GenBank/DDBJ databases">
        <authorList>
            <person name="Jia N."/>
            <person name="Wang J."/>
            <person name="Shi W."/>
            <person name="Du L."/>
            <person name="Sun Y."/>
            <person name="Zhan W."/>
            <person name="Jiang J."/>
            <person name="Wang Q."/>
            <person name="Zhang B."/>
            <person name="Ji P."/>
            <person name="Sakyi L.B."/>
            <person name="Cui X."/>
            <person name="Yuan T."/>
            <person name="Jiang B."/>
            <person name="Yang W."/>
            <person name="Lam T.T.-Y."/>
            <person name="Chang Q."/>
            <person name="Ding S."/>
            <person name="Wang X."/>
            <person name="Zhu J."/>
            <person name="Ruan X."/>
            <person name="Zhao L."/>
            <person name="Wei J."/>
            <person name="Que T."/>
            <person name="Du C."/>
            <person name="Cheng J."/>
            <person name="Dai P."/>
            <person name="Han X."/>
            <person name="Huang E."/>
            <person name="Gao Y."/>
            <person name="Liu J."/>
            <person name="Shao H."/>
            <person name="Ye R."/>
            <person name="Li L."/>
            <person name="Wei W."/>
            <person name="Wang X."/>
            <person name="Wang C."/>
            <person name="Huo Q."/>
            <person name="Li W."/>
            <person name="Guo W."/>
            <person name="Chen H."/>
            <person name="Chen S."/>
            <person name="Zhou L."/>
            <person name="Zhou L."/>
            <person name="Ni X."/>
            <person name="Tian J."/>
            <person name="Zhou Y."/>
            <person name="Sheng Y."/>
            <person name="Liu T."/>
            <person name="Pan Y."/>
            <person name="Xia L."/>
            <person name="Li J."/>
            <person name="Zhao F."/>
            <person name="Cao W."/>
        </authorList>
    </citation>
    <scope>NUCLEOTIDE SEQUENCE</scope>
    <source>
        <strain evidence="7">Rsan-2018</strain>
        <tissue evidence="7">Larvae</tissue>
    </source>
</reference>
<reference evidence="7" key="1">
    <citation type="journal article" date="2020" name="Cell">
        <title>Large-Scale Comparative Analyses of Tick Genomes Elucidate Their Genetic Diversity and Vector Capacities.</title>
        <authorList>
            <consortium name="Tick Genome and Microbiome Consortium (TIGMIC)"/>
            <person name="Jia N."/>
            <person name="Wang J."/>
            <person name="Shi W."/>
            <person name="Du L."/>
            <person name="Sun Y."/>
            <person name="Zhan W."/>
            <person name="Jiang J.F."/>
            <person name="Wang Q."/>
            <person name="Zhang B."/>
            <person name="Ji P."/>
            <person name="Bell-Sakyi L."/>
            <person name="Cui X.M."/>
            <person name="Yuan T.T."/>
            <person name="Jiang B.G."/>
            <person name="Yang W.F."/>
            <person name="Lam T.T."/>
            <person name="Chang Q.C."/>
            <person name="Ding S.J."/>
            <person name="Wang X.J."/>
            <person name="Zhu J.G."/>
            <person name="Ruan X.D."/>
            <person name="Zhao L."/>
            <person name="Wei J.T."/>
            <person name="Ye R.Z."/>
            <person name="Que T.C."/>
            <person name="Du C.H."/>
            <person name="Zhou Y.H."/>
            <person name="Cheng J.X."/>
            <person name="Dai P.F."/>
            <person name="Guo W.B."/>
            <person name="Han X.H."/>
            <person name="Huang E.J."/>
            <person name="Li L.F."/>
            <person name="Wei W."/>
            <person name="Gao Y.C."/>
            <person name="Liu J.Z."/>
            <person name="Shao H.Z."/>
            <person name="Wang X."/>
            <person name="Wang C.C."/>
            <person name="Yang T.C."/>
            <person name="Huo Q.B."/>
            <person name="Li W."/>
            <person name="Chen H.Y."/>
            <person name="Chen S.E."/>
            <person name="Zhou L.G."/>
            <person name="Ni X.B."/>
            <person name="Tian J.H."/>
            <person name="Sheng Y."/>
            <person name="Liu T."/>
            <person name="Pan Y.S."/>
            <person name="Xia L.Y."/>
            <person name="Li J."/>
            <person name="Zhao F."/>
            <person name="Cao W.C."/>
        </authorList>
    </citation>
    <scope>NUCLEOTIDE SEQUENCE</scope>
    <source>
        <strain evidence="7">Rsan-2018</strain>
    </source>
</reference>
<comment type="caution">
    <text evidence="7">The sequence shown here is derived from an EMBL/GenBank/DDBJ whole genome shotgun (WGS) entry which is preliminary data.</text>
</comment>
<name>A0A9D4TE75_RHISA</name>
<evidence type="ECO:0000256" key="6">
    <source>
        <dbReference type="ARBA" id="ARBA00022840"/>
    </source>
</evidence>
<evidence type="ECO:0000256" key="5">
    <source>
        <dbReference type="ARBA" id="ARBA00022777"/>
    </source>
</evidence>
<accession>A0A9D4TE75</accession>
<dbReference type="VEuPathDB" id="VectorBase:RSAN_046817"/>
<dbReference type="GO" id="GO:0005524">
    <property type="term" value="F:ATP binding"/>
    <property type="evidence" value="ECO:0007669"/>
    <property type="project" value="UniProtKB-KW"/>
</dbReference>
<evidence type="ECO:0000313" key="8">
    <source>
        <dbReference type="Proteomes" id="UP000821837"/>
    </source>
</evidence>
<protein>
    <submittedName>
        <fullName evidence="7">Uncharacterized protein</fullName>
    </submittedName>
</protein>
<dbReference type="PANTHER" id="PTHR46716">
    <property type="entry name" value="MITOGEN-ACTIVATED PROTEIN KINASE KINASE KINASE 7"/>
    <property type="match status" value="1"/>
</dbReference>
<dbReference type="PANTHER" id="PTHR46716:SF1">
    <property type="entry name" value="MITOGEN-ACTIVATED PROTEIN KINASE KINASE KINASE 7"/>
    <property type="match status" value="1"/>
</dbReference>
<dbReference type="AlphaFoldDB" id="A0A9D4TE75"/>
<sequence length="79" mass="8914">MTGPLFPLADCPQEVDLGLNAHLLIEPALQPLSPVPSCQESVRIFDDHRCLAQWYFKLQSEICLLNQRSDLLIPSELLL</sequence>